<dbReference type="Proteomes" id="UP000195557">
    <property type="component" value="Unassembled WGS sequence"/>
</dbReference>
<dbReference type="AlphaFoldDB" id="A0A1Y5IAF5"/>
<organism evidence="1">
    <name type="scientific">Ostreococcus tauri</name>
    <name type="common">Marine green alga</name>
    <dbReference type="NCBI Taxonomy" id="70448"/>
    <lineage>
        <taxon>Eukaryota</taxon>
        <taxon>Viridiplantae</taxon>
        <taxon>Chlorophyta</taxon>
        <taxon>Mamiellophyceae</taxon>
        <taxon>Mamiellales</taxon>
        <taxon>Bathycoccaceae</taxon>
        <taxon>Ostreococcus</taxon>
    </lineage>
</organism>
<dbReference type="eggNOG" id="ENOG502QQ3J">
    <property type="taxonomic scope" value="Eukaryota"/>
</dbReference>
<evidence type="ECO:0000313" key="1">
    <source>
        <dbReference type="EMBL" id="OUS45204.1"/>
    </source>
</evidence>
<proteinExistence type="predicted"/>
<gene>
    <name evidence="1" type="ORF">BE221DRAFT_193406</name>
</gene>
<sequence>MAHDAHSRWRFATWNVASINNNPFEHHASSGKESNDEDDVTAFIISCERFLCADTSTKPSASASGARTVIETSLCRNDRLDAIERALVHSCGRDAGRVARARAAFERDVTARDAAAFFLDAEIGSKRLCSMPDRVTNTIRAMDSVTKGERTWMRPTVINCYGERMTSEDDWFRRWSEYMFDFTFVSVDGRERKVMDLMIPIKRAKYPAVSEEEEALGIDLQVFYLYAFDQALVTLATSAAGSFTGWQDVRAKLVDDLVTHKFSRTLDALEKIFLSSGDAVTPQTAACFLQEVGASLADALEARPHVKSRYDVLRPKDMDVKRDQNSIIVLSKAFTRGCEITEATSEILDTLGDGVTKFSKGDFCAFLAHKVLFCSYHGDTDGLQTKTITGAVQDWCSANASVVDGCVFGMDANTHVFHREGKKQGARDLIDFVASSTKFASCWTLAGVDIERDAMTTFSARTFLQAQLNKAVKRDECASSELTDRHPKDHVLVTLRDDTSATIASSVAIARVNAIDFTVDPPKALAFDPSAMFPNAQFPSDHACVLFDCALSFMHH</sequence>
<protein>
    <submittedName>
        <fullName evidence="1">Uncharacterized protein</fullName>
    </submittedName>
</protein>
<dbReference type="EMBL" id="KZ155791">
    <property type="protein sequence ID" value="OUS45204.1"/>
    <property type="molecule type" value="Genomic_DNA"/>
</dbReference>
<accession>A0A1Y5IAF5</accession>
<reference evidence="1" key="1">
    <citation type="submission" date="2017-04" db="EMBL/GenBank/DDBJ databases">
        <title>Population genomics of picophytoplankton unveils novel chromosome hypervariability.</title>
        <authorList>
            <consortium name="DOE Joint Genome Institute"/>
            <person name="Blanc-Mathieu R."/>
            <person name="Krasovec M."/>
            <person name="Hebrard M."/>
            <person name="Yau S."/>
            <person name="Desgranges E."/>
            <person name="Martin J."/>
            <person name="Schackwitz W."/>
            <person name="Kuo A."/>
            <person name="Salin G."/>
            <person name="Donnadieu C."/>
            <person name="Desdevises Y."/>
            <person name="Sanchez-Ferandin S."/>
            <person name="Moreau H."/>
            <person name="Rivals E."/>
            <person name="Grigoriev I.V."/>
            <person name="Grimsley N."/>
            <person name="Eyre-Walker A."/>
            <person name="Piganeau G."/>
        </authorList>
    </citation>
    <scope>NUCLEOTIDE SEQUENCE [LARGE SCALE GENOMIC DNA]</scope>
    <source>
        <strain evidence="1">RCC 1115</strain>
    </source>
</reference>
<name>A0A1Y5IAF5_OSTTA</name>